<evidence type="ECO:0000256" key="1">
    <source>
        <dbReference type="ARBA" id="ARBA00004442"/>
    </source>
</evidence>
<feature type="domain" description="TonB-dependent receptor plug" evidence="5">
    <location>
        <begin position="144"/>
        <end position="225"/>
    </location>
</feature>
<evidence type="ECO:0000256" key="3">
    <source>
        <dbReference type="ARBA" id="ARBA00023237"/>
    </source>
</evidence>
<name>A0A0S3UK10_PREIN</name>
<keyword evidence="4" id="KW-0732">Signal</keyword>
<dbReference type="Gene3D" id="2.170.130.10">
    <property type="entry name" value="TonB-dependent receptor, plug domain"/>
    <property type="match status" value="1"/>
</dbReference>
<evidence type="ECO:0000259" key="6">
    <source>
        <dbReference type="Pfam" id="PF14905"/>
    </source>
</evidence>
<evidence type="ECO:0000256" key="2">
    <source>
        <dbReference type="ARBA" id="ARBA00023136"/>
    </source>
</evidence>
<dbReference type="STRING" id="28131.BWX40_01400"/>
<comment type="subcellular location">
    <subcellularLocation>
        <location evidence="1">Cell outer membrane</location>
    </subcellularLocation>
</comment>
<dbReference type="PANTHER" id="PTHR40980">
    <property type="entry name" value="PLUG DOMAIN-CONTAINING PROTEIN"/>
    <property type="match status" value="1"/>
</dbReference>
<feature type="signal peptide" evidence="4">
    <location>
        <begin position="1"/>
        <end position="21"/>
    </location>
</feature>
<dbReference type="Pfam" id="PF07715">
    <property type="entry name" value="Plug"/>
    <property type="match status" value="1"/>
</dbReference>
<gene>
    <name evidence="7" type="ORF">PIOMA14_I_1357</name>
</gene>
<feature type="chain" id="PRO_5006619953" evidence="4">
    <location>
        <begin position="22"/>
        <end position="823"/>
    </location>
</feature>
<keyword evidence="2" id="KW-0472">Membrane</keyword>
<keyword evidence="7" id="KW-0675">Receptor</keyword>
<dbReference type="SUPFAM" id="SSF56935">
    <property type="entry name" value="Porins"/>
    <property type="match status" value="1"/>
</dbReference>
<reference evidence="7 8" key="1">
    <citation type="journal article" date="2016" name="DNA Res.">
        <title>The complete genome sequencing of Prevotella intermedia strain OMA14 and a subsequent fine-scale, intra-species genomic comparison reveal an unusual amplification of conjugative and mobile transposons and identify a novel Prevotella-lineage-specific repeat.</title>
        <authorList>
            <person name="Naito M."/>
            <person name="Ogura Y."/>
            <person name="Itoh T."/>
            <person name="Shoji M."/>
            <person name="Okamoto M."/>
            <person name="Hayashi T."/>
            <person name="Nakayama K."/>
        </authorList>
    </citation>
    <scope>NUCLEOTIDE SEQUENCE [LARGE SCALE GENOMIC DNA]</scope>
    <source>
        <strain evidence="7 8">OMA14</strain>
    </source>
</reference>
<sequence length="823" mass="90985">MRIKKTLLTLALVWISTAMNAQTTTITGELLDSLTRESEPFATIRVFKGGKMDKPVAMSVTDDDGKILQKVDGTGNFTVTISSMGRKMITRKVHLSAANPTLSLGTILVQDDAKMMKGVEVVAQKPLVKMETDKMSYDVESDVDAKSNTVLDMLRKVPMVTVDGQDNITVNGQGSFKVYVDGKPNVMFSANPSQIFKSMPASSVKSIEVVTNPGAKYDAEGVGGVLNIVMNKTTGTQQKMNGYNGNASAMVSNFGWRGSMFVSGQQGKLTYSINAMHNHMETNDAEITNERTSTDGTKMYSFQKSRTKVPFNMANISLGYELDSMSNIGASIGLMDYSIKTTGHPITTFSGGKFGSGFSYGNDMMSLNKSTSFNGNVDYQRFLNSERTSNITLSYLFTTAPAATESRNIYDPLPAGIPLKLNNLYSDADTRGTEHTFQADYTTPLSKNQTLNAGAKFIGRRNISDSKFYNIIDGKEVFDTNNSVNYKNKQSILASYIEYKLTLGKFSAKAGTRYEHTWENVEFILGKGDNFKKNYGNLVPSASFTYNIGAAVNVGVNYNMRILRPGISFLNPYIDRSTPTVLSYGNPNLDVEESHNVSLVFNAFTPKFMINLTLGEAFANNQIEQYSFMDANGILNTTYGNIVRSRWTNFNTFINYSLTPNTRIFLNGGFDYGDMRSDKLSQKKHAWQATAFIGLQQTLPWNVKMSIYTGGMTKRHTLQGYGNGFSMINIALAKDFFNEKLNVSLNYFTPFSGKIRQDQYSAGADFTQRTNMVISVQQVGLTLTWNFGNTKKQFQTNKSNISNDFQEKKNDNQVGGVGTGIGM</sequence>
<evidence type="ECO:0000313" key="7">
    <source>
        <dbReference type="EMBL" id="BAU17865.1"/>
    </source>
</evidence>
<dbReference type="RefSeq" id="WP_096405627.1">
    <property type="nucleotide sequence ID" value="NZ_AP014597.1"/>
</dbReference>
<proteinExistence type="predicted"/>
<keyword evidence="3" id="KW-0998">Cell outer membrane</keyword>
<dbReference type="GO" id="GO:0009279">
    <property type="term" value="C:cell outer membrane"/>
    <property type="evidence" value="ECO:0007669"/>
    <property type="project" value="UniProtKB-SubCell"/>
</dbReference>
<dbReference type="Pfam" id="PF14905">
    <property type="entry name" value="OMP_b-brl_3"/>
    <property type="match status" value="1"/>
</dbReference>
<dbReference type="Proteomes" id="UP000217431">
    <property type="component" value="Chromosome I"/>
</dbReference>
<dbReference type="Gene3D" id="2.40.170.20">
    <property type="entry name" value="TonB-dependent receptor, beta-barrel domain"/>
    <property type="match status" value="1"/>
</dbReference>
<evidence type="ECO:0000259" key="5">
    <source>
        <dbReference type="Pfam" id="PF07715"/>
    </source>
</evidence>
<accession>A0A0S3UK10</accession>
<dbReference type="AlphaFoldDB" id="A0A0S3UK10"/>
<dbReference type="InterPro" id="IPR037066">
    <property type="entry name" value="Plug_dom_sf"/>
</dbReference>
<dbReference type="PANTHER" id="PTHR40980:SF4">
    <property type="entry name" value="TONB-DEPENDENT RECEPTOR-LIKE BETA-BARREL DOMAIN-CONTAINING PROTEIN"/>
    <property type="match status" value="1"/>
</dbReference>
<feature type="domain" description="Outer membrane protein beta-barrel" evidence="6">
    <location>
        <begin position="387"/>
        <end position="785"/>
    </location>
</feature>
<dbReference type="InterPro" id="IPR041700">
    <property type="entry name" value="OMP_b-brl_3"/>
</dbReference>
<evidence type="ECO:0000256" key="4">
    <source>
        <dbReference type="SAM" id="SignalP"/>
    </source>
</evidence>
<protein>
    <submittedName>
        <fullName evidence="7">Putative TonB-dependent receptor</fullName>
    </submittedName>
</protein>
<dbReference type="InterPro" id="IPR036942">
    <property type="entry name" value="Beta-barrel_TonB_sf"/>
</dbReference>
<evidence type="ECO:0000313" key="8">
    <source>
        <dbReference type="Proteomes" id="UP000217431"/>
    </source>
</evidence>
<dbReference type="InterPro" id="IPR012910">
    <property type="entry name" value="Plug_dom"/>
</dbReference>
<dbReference type="EMBL" id="AP014597">
    <property type="protein sequence ID" value="BAU17865.1"/>
    <property type="molecule type" value="Genomic_DNA"/>
</dbReference>
<organism evidence="7 8">
    <name type="scientific">Prevotella intermedia</name>
    <dbReference type="NCBI Taxonomy" id="28131"/>
    <lineage>
        <taxon>Bacteria</taxon>
        <taxon>Pseudomonadati</taxon>
        <taxon>Bacteroidota</taxon>
        <taxon>Bacteroidia</taxon>
        <taxon>Bacteroidales</taxon>
        <taxon>Prevotellaceae</taxon>
        <taxon>Prevotella</taxon>
    </lineage>
</organism>